<proteinExistence type="predicted"/>
<evidence type="ECO:0000313" key="1">
    <source>
        <dbReference type="EMBL" id="GEU80086.1"/>
    </source>
</evidence>
<comment type="caution">
    <text evidence="1">The sequence shown here is derived from an EMBL/GenBank/DDBJ whole genome shotgun (WGS) entry which is preliminary data.</text>
</comment>
<organism evidence="1">
    <name type="scientific">Tanacetum cinerariifolium</name>
    <name type="common">Dalmatian daisy</name>
    <name type="synonym">Chrysanthemum cinerariifolium</name>
    <dbReference type="NCBI Taxonomy" id="118510"/>
    <lineage>
        <taxon>Eukaryota</taxon>
        <taxon>Viridiplantae</taxon>
        <taxon>Streptophyta</taxon>
        <taxon>Embryophyta</taxon>
        <taxon>Tracheophyta</taxon>
        <taxon>Spermatophyta</taxon>
        <taxon>Magnoliopsida</taxon>
        <taxon>eudicotyledons</taxon>
        <taxon>Gunneridae</taxon>
        <taxon>Pentapetalae</taxon>
        <taxon>asterids</taxon>
        <taxon>campanulids</taxon>
        <taxon>Asterales</taxon>
        <taxon>Asteraceae</taxon>
        <taxon>Asteroideae</taxon>
        <taxon>Anthemideae</taxon>
        <taxon>Anthemidinae</taxon>
        <taxon>Tanacetum</taxon>
    </lineage>
</organism>
<dbReference type="PANTHER" id="PTHR46890:SF48">
    <property type="entry name" value="RNA-DIRECTED DNA POLYMERASE"/>
    <property type="match status" value="1"/>
</dbReference>
<dbReference type="InterPro" id="IPR052343">
    <property type="entry name" value="Retrotransposon-Effector_Assoc"/>
</dbReference>
<protein>
    <submittedName>
        <fullName evidence="1">Transposon TX1 uncharacterized</fullName>
    </submittedName>
</protein>
<dbReference type="PANTHER" id="PTHR46890">
    <property type="entry name" value="NON-LTR RETROLELEMENT REVERSE TRANSCRIPTASE-LIKE PROTEIN-RELATED"/>
    <property type="match status" value="1"/>
</dbReference>
<gene>
    <name evidence="1" type="ORF">Tci_052064</name>
</gene>
<name>A0A6L2N1J3_TANCI</name>
<sequence>MTFPNRLSSDQIEDLDKNITMDEIRAVVWDCGENKSPGLDGYTFEFFRRYWNLIGLDFSSAIECFFKNGSFPRGCNSSFIALIPKVVDAKFITDFRPISLIGSVYKVVTKILANHLAMVISDLKQGDPLAPLLLILVMESFHISISKAVNDGVFKGLQIQGSVSLSHLFYADDVVFIVPIYNVSIYKALISVLHEMEMFHNKFFNGGDSQLRSGEPPRLMLLSEGQLGMALKVISERNCCRYIRSILDDLFLPSSGVATRWVKYVPIKVNIFAWRTRLDRLPTRGVTWLSVFLKNFAAGGTFHGLISRRLKIGIAGSPLFVCRLSSKLC</sequence>
<dbReference type="AlphaFoldDB" id="A0A6L2N1J3"/>
<reference evidence="1" key="1">
    <citation type="journal article" date="2019" name="Sci. Rep.">
        <title>Draft genome of Tanacetum cinerariifolium, the natural source of mosquito coil.</title>
        <authorList>
            <person name="Yamashiro T."/>
            <person name="Shiraishi A."/>
            <person name="Satake H."/>
            <person name="Nakayama K."/>
        </authorList>
    </citation>
    <scope>NUCLEOTIDE SEQUENCE</scope>
</reference>
<dbReference type="EMBL" id="BKCJ010008007">
    <property type="protein sequence ID" value="GEU80086.1"/>
    <property type="molecule type" value="Genomic_DNA"/>
</dbReference>
<accession>A0A6L2N1J3</accession>